<reference evidence="3" key="2">
    <citation type="submission" date="2019-09" db="UniProtKB">
        <authorList>
            <consortium name="WormBaseParasite"/>
        </authorList>
    </citation>
    <scope>IDENTIFICATION</scope>
</reference>
<keyword evidence="2" id="KW-1185">Reference proteome</keyword>
<evidence type="ECO:0000313" key="1">
    <source>
        <dbReference type="EMBL" id="VDP60229.1"/>
    </source>
</evidence>
<proteinExistence type="predicted"/>
<gene>
    <name evidence="1" type="ORF">HPBE_LOCUS26967</name>
</gene>
<evidence type="ECO:0000313" key="2">
    <source>
        <dbReference type="Proteomes" id="UP000050761"/>
    </source>
</evidence>
<accession>A0A3P8ITU6</accession>
<dbReference type="Proteomes" id="UP000050761">
    <property type="component" value="Unassembled WGS sequence"/>
</dbReference>
<protein>
    <submittedName>
        <fullName evidence="1 3">Uncharacterized protein</fullName>
    </submittedName>
</protein>
<dbReference type="EMBL" id="UZAH01041463">
    <property type="protein sequence ID" value="VDP60229.1"/>
    <property type="molecule type" value="Genomic_DNA"/>
</dbReference>
<reference evidence="1 2" key="1">
    <citation type="submission" date="2018-11" db="EMBL/GenBank/DDBJ databases">
        <authorList>
            <consortium name="Pathogen Informatics"/>
        </authorList>
    </citation>
    <scope>NUCLEOTIDE SEQUENCE [LARGE SCALE GENOMIC DNA]</scope>
</reference>
<name>A0A183GW98_HELPZ</name>
<dbReference type="AlphaFoldDB" id="A0A183GW98"/>
<accession>A0A183GW98</accession>
<evidence type="ECO:0000313" key="3">
    <source>
        <dbReference type="WBParaSite" id="HPBE_0002696801-mRNA-1"/>
    </source>
</evidence>
<dbReference type="WBParaSite" id="HPBE_0002696801-mRNA-1">
    <property type="protein sequence ID" value="HPBE_0002696801-mRNA-1"/>
    <property type="gene ID" value="HPBE_0002696801"/>
</dbReference>
<organism evidence="2 3">
    <name type="scientific">Heligmosomoides polygyrus</name>
    <name type="common">Parasitic roundworm</name>
    <dbReference type="NCBI Taxonomy" id="6339"/>
    <lineage>
        <taxon>Eukaryota</taxon>
        <taxon>Metazoa</taxon>
        <taxon>Ecdysozoa</taxon>
        <taxon>Nematoda</taxon>
        <taxon>Chromadorea</taxon>
        <taxon>Rhabditida</taxon>
        <taxon>Rhabditina</taxon>
        <taxon>Rhabditomorpha</taxon>
        <taxon>Strongyloidea</taxon>
        <taxon>Heligmosomidae</taxon>
        <taxon>Heligmosomoides</taxon>
    </lineage>
</organism>
<sequence length="102" mass="11706">MKSLRSRPPTEHYNVKTRLPDGVTFCAKDAAVPSQTSFEHPLKYRGDTEPLPYEVVAISIQTRNSGRPPQHFRFHYAEALFNFFSNGSALISVNSYWSYNYC</sequence>